<reference evidence="1 2" key="1">
    <citation type="journal article" date="2015" name="Nature">
        <title>rRNA introns, odd ribosomes, and small enigmatic genomes across a large radiation of phyla.</title>
        <authorList>
            <person name="Brown C.T."/>
            <person name="Hug L.A."/>
            <person name="Thomas B.C."/>
            <person name="Sharon I."/>
            <person name="Castelle C.J."/>
            <person name="Singh A."/>
            <person name="Wilkins M.J."/>
            <person name="Williams K.H."/>
            <person name="Banfield J.F."/>
        </authorList>
    </citation>
    <scope>NUCLEOTIDE SEQUENCE [LARGE SCALE GENOMIC DNA]</scope>
</reference>
<proteinExistence type="predicted"/>
<evidence type="ECO:0000313" key="2">
    <source>
        <dbReference type="Proteomes" id="UP000033876"/>
    </source>
</evidence>
<accession>A0A0G0HA27</accession>
<dbReference type="EMBL" id="LBTF01000016">
    <property type="protein sequence ID" value="KKQ35395.1"/>
    <property type="molecule type" value="Genomic_DNA"/>
</dbReference>
<name>A0A0G0HA27_9BACT</name>
<gene>
    <name evidence="1" type="ORF">US50_C0016G0025</name>
</gene>
<comment type="caution">
    <text evidence="1">The sequence shown here is derived from an EMBL/GenBank/DDBJ whole genome shotgun (WGS) entry which is preliminary data.</text>
</comment>
<protein>
    <submittedName>
        <fullName evidence="1">Uncharacterized protein</fullName>
    </submittedName>
</protein>
<evidence type="ECO:0000313" key="1">
    <source>
        <dbReference type="EMBL" id="KKQ35395.1"/>
    </source>
</evidence>
<sequence>MKISAEKINISKESFHPKIDFEMALGFLKRRKDRPDFLKWFLPKELHYILNETYSEKEYSEIIENYINNKYSADKESIDIDFKRAKEEWQKIENDYFSIIEQIFNGYQFPKGKYTGIGTNFNMFPRFIQKKIFFFPLQHRRQGTAPYVIAHEMLHFIFFDYIDNKYSIKEGDKIKEDDPKYVWKVSEAFNTVMESWEPYKKLFKIDGRPYTETKEIFEEMKKQWSEKQDIDWLLDKWL</sequence>
<organism evidence="1 2">
    <name type="scientific">Candidatus Nomurabacteria bacterium GW2011_GWB1_37_5</name>
    <dbReference type="NCBI Taxonomy" id="1618742"/>
    <lineage>
        <taxon>Bacteria</taxon>
        <taxon>Candidatus Nomuraibacteriota</taxon>
    </lineage>
</organism>
<dbReference type="Proteomes" id="UP000033876">
    <property type="component" value="Unassembled WGS sequence"/>
</dbReference>
<dbReference type="AlphaFoldDB" id="A0A0G0HA27"/>